<evidence type="ECO:0000256" key="2">
    <source>
        <dbReference type="ARBA" id="ARBA00022723"/>
    </source>
</evidence>
<keyword evidence="2" id="KW-0479">Metal-binding</keyword>
<protein>
    <recommendedName>
        <fullName evidence="8">Fe2OG dioxygenase domain-containing protein</fullName>
    </recommendedName>
</protein>
<feature type="domain" description="Fe2OG dioxygenase" evidence="8">
    <location>
        <begin position="207"/>
        <end position="314"/>
    </location>
</feature>
<sequence length="314" mass="36091">MSNEQQTLEDRLLRLAATDASDLPEFPDDKSDLPSDFEYNPEDYEEEEEVIEEITEAELLKYLDQQEDALTISQRLFYHELNTTEYQHKSNTWDLQCLTAEDVEALYGKGWVELEGLIDLDILKGAYEEAKSLRENNVLVPASRVKENSDDPFRDVTARDDAIVWLDPQNNLDNHVSTTPPPYLQKVLEFLQGPFHHDISNMIRLNGRTEFQLAYYHPNGAHYERHRDALPTDDPEDTDQRRVTAVLYLNPGWTSGDGGELKIYGRLDKHGMPVGADRLVKPQLGKILLFLSGVVDHEVMASKKPRYALTSWMR</sequence>
<dbReference type="PROSITE" id="PS51471">
    <property type="entry name" value="FE2OG_OXY"/>
    <property type="match status" value="1"/>
</dbReference>
<dbReference type="GO" id="GO:0071456">
    <property type="term" value="P:cellular response to hypoxia"/>
    <property type="evidence" value="ECO:0007669"/>
    <property type="project" value="TreeGrafter"/>
</dbReference>
<dbReference type="GO" id="GO:0031543">
    <property type="term" value="F:peptidyl-proline dioxygenase activity"/>
    <property type="evidence" value="ECO:0007669"/>
    <property type="project" value="TreeGrafter"/>
</dbReference>
<dbReference type="InterPro" id="IPR006620">
    <property type="entry name" value="Pro_4_hyd_alph"/>
</dbReference>
<reference evidence="9" key="1">
    <citation type="journal article" date="2020" name="Microb. Genom.">
        <title>Genetic diversity of clinical and environmental Mucorales isolates obtained from an investigation of mucormycosis cases among solid organ transplant recipients.</title>
        <authorList>
            <person name="Nguyen M.H."/>
            <person name="Kaul D."/>
            <person name="Muto C."/>
            <person name="Cheng S.J."/>
            <person name="Richter R.A."/>
            <person name="Bruno V.M."/>
            <person name="Liu G."/>
            <person name="Beyhan S."/>
            <person name="Sundermann A.J."/>
            <person name="Mounaud S."/>
            <person name="Pasculle A.W."/>
            <person name="Nierman W.C."/>
            <person name="Driscoll E."/>
            <person name="Cumbie R."/>
            <person name="Clancy C.J."/>
            <person name="Dupont C.L."/>
        </authorList>
    </citation>
    <scope>NUCLEOTIDE SEQUENCE</scope>
    <source>
        <strain evidence="9">GL16</strain>
    </source>
</reference>
<evidence type="ECO:0000256" key="1">
    <source>
        <dbReference type="ARBA" id="ARBA00001961"/>
    </source>
</evidence>
<evidence type="ECO:0000259" key="8">
    <source>
        <dbReference type="PROSITE" id="PS51471"/>
    </source>
</evidence>
<evidence type="ECO:0000313" key="9">
    <source>
        <dbReference type="EMBL" id="KAG1552767.1"/>
    </source>
</evidence>
<evidence type="ECO:0000256" key="3">
    <source>
        <dbReference type="ARBA" id="ARBA00022896"/>
    </source>
</evidence>
<dbReference type="InterPro" id="IPR005123">
    <property type="entry name" value="Oxoglu/Fe-dep_dioxygenase_dom"/>
</dbReference>
<dbReference type="Gene3D" id="2.60.120.620">
    <property type="entry name" value="q2cbj1_9rhob like domain"/>
    <property type="match status" value="1"/>
</dbReference>
<dbReference type="PANTHER" id="PTHR12907">
    <property type="entry name" value="EGL NINE HOMOLOG-RELATED"/>
    <property type="match status" value="1"/>
</dbReference>
<comment type="caution">
    <text evidence="9">The sequence shown here is derived from an EMBL/GenBank/DDBJ whole genome shotgun (WGS) entry which is preliminary data.</text>
</comment>
<gene>
    <name evidence="9" type="ORF">G6F51_001012</name>
</gene>
<evidence type="ECO:0000256" key="6">
    <source>
        <dbReference type="ARBA" id="ARBA00023004"/>
    </source>
</evidence>
<dbReference type="Proteomes" id="UP000717996">
    <property type="component" value="Unassembled WGS sequence"/>
</dbReference>
<accession>A0A9P6YMY5</accession>
<dbReference type="InterPro" id="IPR051559">
    <property type="entry name" value="HIF_prolyl_hydroxylases"/>
</dbReference>
<organism evidence="9 10">
    <name type="scientific">Rhizopus oryzae</name>
    <name type="common">Mucormycosis agent</name>
    <name type="synonym">Rhizopus arrhizus var. delemar</name>
    <dbReference type="NCBI Taxonomy" id="64495"/>
    <lineage>
        <taxon>Eukaryota</taxon>
        <taxon>Fungi</taxon>
        <taxon>Fungi incertae sedis</taxon>
        <taxon>Mucoromycota</taxon>
        <taxon>Mucoromycotina</taxon>
        <taxon>Mucoromycetes</taxon>
        <taxon>Mucorales</taxon>
        <taxon>Mucorineae</taxon>
        <taxon>Rhizopodaceae</taxon>
        <taxon>Rhizopus</taxon>
    </lineage>
</organism>
<evidence type="ECO:0000256" key="7">
    <source>
        <dbReference type="SAM" id="MobiDB-lite"/>
    </source>
</evidence>
<dbReference type="GO" id="GO:0031418">
    <property type="term" value="F:L-ascorbic acid binding"/>
    <property type="evidence" value="ECO:0007669"/>
    <property type="project" value="UniProtKB-KW"/>
</dbReference>
<dbReference type="PANTHER" id="PTHR12907:SF26">
    <property type="entry name" value="HIF PROLYL HYDROXYLASE, ISOFORM C"/>
    <property type="match status" value="1"/>
</dbReference>
<dbReference type="InterPro" id="IPR044862">
    <property type="entry name" value="Pro_4_hyd_alph_FE2OG_OXY"/>
</dbReference>
<evidence type="ECO:0000313" key="10">
    <source>
        <dbReference type="Proteomes" id="UP000717996"/>
    </source>
</evidence>
<name>A0A9P6YMY5_RHIOR</name>
<feature type="region of interest" description="Disordered" evidence="7">
    <location>
        <begin position="18"/>
        <end position="38"/>
    </location>
</feature>
<keyword evidence="4" id="KW-0223">Dioxygenase</keyword>
<keyword evidence="6" id="KW-0408">Iron</keyword>
<comment type="cofactor">
    <cofactor evidence="1">
        <name>L-ascorbate</name>
        <dbReference type="ChEBI" id="CHEBI:38290"/>
    </cofactor>
</comment>
<proteinExistence type="predicted"/>
<dbReference type="AlphaFoldDB" id="A0A9P6YMY5"/>
<evidence type="ECO:0000256" key="4">
    <source>
        <dbReference type="ARBA" id="ARBA00022964"/>
    </source>
</evidence>
<keyword evidence="5" id="KW-0560">Oxidoreductase</keyword>
<dbReference type="GO" id="GO:0008198">
    <property type="term" value="F:ferrous iron binding"/>
    <property type="evidence" value="ECO:0007669"/>
    <property type="project" value="TreeGrafter"/>
</dbReference>
<keyword evidence="3" id="KW-0847">Vitamin C</keyword>
<evidence type="ECO:0000256" key="5">
    <source>
        <dbReference type="ARBA" id="ARBA00023002"/>
    </source>
</evidence>
<dbReference type="EMBL" id="JAANIT010000069">
    <property type="protein sequence ID" value="KAG1552767.1"/>
    <property type="molecule type" value="Genomic_DNA"/>
</dbReference>
<dbReference type="SMART" id="SM00702">
    <property type="entry name" value="P4Hc"/>
    <property type="match status" value="1"/>
</dbReference>
<dbReference type="Pfam" id="PF13640">
    <property type="entry name" value="2OG-FeII_Oxy_3"/>
    <property type="match status" value="1"/>
</dbReference>